<accession>A0ABV8NZK4</accession>
<comment type="caution">
    <text evidence="2">The sequence shown here is derived from an EMBL/GenBank/DDBJ whole genome shotgun (WGS) entry which is preliminary data.</text>
</comment>
<name>A0ABV8NZK4_9BURK</name>
<dbReference type="PANTHER" id="PTHR42928">
    <property type="entry name" value="TRICARBOXYLATE-BINDING PROTEIN"/>
    <property type="match status" value="1"/>
</dbReference>
<comment type="similarity">
    <text evidence="1">Belongs to the UPF0065 (bug) family.</text>
</comment>
<keyword evidence="3" id="KW-1185">Reference proteome</keyword>
<dbReference type="Proteomes" id="UP001595848">
    <property type="component" value="Unassembled WGS sequence"/>
</dbReference>
<dbReference type="Pfam" id="PF03401">
    <property type="entry name" value="TctC"/>
    <property type="match status" value="1"/>
</dbReference>
<protein>
    <submittedName>
        <fullName evidence="2">Tripartite tricarboxylate transporter substrate binding protein</fullName>
    </submittedName>
</protein>
<proteinExistence type="inferred from homology"/>
<evidence type="ECO:0000313" key="2">
    <source>
        <dbReference type="EMBL" id="MFC4200947.1"/>
    </source>
</evidence>
<reference evidence="3" key="1">
    <citation type="journal article" date="2019" name="Int. J. Syst. Evol. Microbiol.">
        <title>The Global Catalogue of Microorganisms (GCM) 10K type strain sequencing project: providing services to taxonomists for standard genome sequencing and annotation.</title>
        <authorList>
            <consortium name="The Broad Institute Genomics Platform"/>
            <consortium name="The Broad Institute Genome Sequencing Center for Infectious Disease"/>
            <person name="Wu L."/>
            <person name="Ma J."/>
        </authorList>
    </citation>
    <scope>NUCLEOTIDE SEQUENCE [LARGE SCALE GENOMIC DNA]</scope>
    <source>
        <strain evidence="3">LMG 24813</strain>
    </source>
</reference>
<evidence type="ECO:0000313" key="3">
    <source>
        <dbReference type="Proteomes" id="UP001595848"/>
    </source>
</evidence>
<evidence type="ECO:0000256" key="1">
    <source>
        <dbReference type="ARBA" id="ARBA00006987"/>
    </source>
</evidence>
<dbReference type="PANTHER" id="PTHR42928:SF5">
    <property type="entry name" value="BLR1237 PROTEIN"/>
    <property type="match status" value="1"/>
</dbReference>
<dbReference type="InterPro" id="IPR005064">
    <property type="entry name" value="BUG"/>
</dbReference>
<dbReference type="RefSeq" id="WP_217963697.1">
    <property type="nucleotide sequence ID" value="NZ_JAHTBN010000002.1"/>
</dbReference>
<dbReference type="EMBL" id="JBHSBV010000003">
    <property type="protein sequence ID" value="MFC4200947.1"/>
    <property type="molecule type" value="Genomic_DNA"/>
</dbReference>
<dbReference type="CDD" id="cd07012">
    <property type="entry name" value="PBP2_Bug_TTT"/>
    <property type="match status" value="1"/>
</dbReference>
<organism evidence="2 3">
    <name type="scientific">Candidimonas humi</name>
    <dbReference type="NCBI Taxonomy" id="683355"/>
    <lineage>
        <taxon>Bacteria</taxon>
        <taxon>Pseudomonadati</taxon>
        <taxon>Pseudomonadota</taxon>
        <taxon>Betaproteobacteria</taxon>
        <taxon>Burkholderiales</taxon>
        <taxon>Alcaligenaceae</taxon>
        <taxon>Candidimonas</taxon>
    </lineage>
</organism>
<dbReference type="PIRSF" id="PIRSF017082">
    <property type="entry name" value="YflP"/>
    <property type="match status" value="1"/>
</dbReference>
<gene>
    <name evidence="2" type="ORF">ACFOY1_08280</name>
</gene>
<sequence>MPNSPGGSGDVIARLLSTDLAKDLGVSVVIEYKPGASGAIGAQFVARAKPDGYTLLVSSTGPMTIVPSLRPNVAHTETSLSPVVKIANSHTVLAISAKKPWRTIQDLVATAKASPGTMSFGSGGTGTVLHLQGELLKLRTGMDAVHVPYKGDAPAVSALLGGQVSWMFIPTQAVAAQVQAGNVRILATASPKRLKSMPDVPTMAEAGVKDFASDAWFGAYVPAKTPAAVVARLNAAFDKALKDPEVIKRFEKLGLDPAGGKPGDLMSAQHADTIRWKEVIQNAHISSQE</sequence>